<keyword evidence="2" id="KW-1185">Reference proteome</keyword>
<comment type="caution">
    <text evidence="1">The sequence shown here is derived from an EMBL/GenBank/DDBJ whole genome shotgun (WGS) entry which is preliminary data.</text>
</comment>
<proteinExistence type="predicted"/>
<reference evidence="1" key="1">
    <citation type="submission" date="2023-06" db="EMBL/GenBank/DDBJ databases">
        <authorList>
            <consortium name="Lawrence Berkeley National Laboratory"/>
            <person name="Ahrendt S."/>
            <person name="Sahu N."/>
            <person name="Indic B."/>
            <person name="Wong-Bajracharya J."/>
            <person name="Merenyi Z."/>
            <person name="Ke H.-M."/>
            <person name="Monk M."/>
            <person name="Kocsube S."/>
            <person name="Drula E."/>
            <person name="Lipzen A."/>
            <person name="Balint B."/>
            <person name="Henrissat B."/>
            <person name="Andreopoulos B."/>
            <person name="Martin F.M."/>
            <person name="Harder C.B."/>
            <person name="Rigling D."/>
            <person name="Ford K.L."/>
            <person name="Foster G.D."/>
            <person name="Pangilinan J."/>
            <person name="Papanicolaou A."/>
            <person name="Barry K."/>
            <person name="LaButti K."/>
            <person name="Viragh M."/>
            <person name="Koriabine M."/>
            <person name="Yan M."/>
            <person name="Riley R."/>
            <person name="Champramary S."/>
            <person name="Plett K.L."/>
            <person name="Tsai I.J."/>
            <person name="Slot J."/>
            <person name="Sipos G."/>
            <person name="Plett J."/>
            <person name="Nagy L.G."/>
            <person name="Grigoriev I.V."/>
        </authorList>
    </citation>
    <scope>NUCLEOTIDE SEQUENCE</scope>
    <source>
        <strain evidence="1">HWK02</strain>
    </source>
</reference>
<accession>A0AA39Q8G5</accession>
<evidence type="ECO:0000313" key="1">
    <source>
        <dbReference type="EMBL" id="KAK0497286.1"/>
    </source>
</evidence>
<dbReference type="AlphaFoldDB" id="A0AA39Q8G5"/>
<gene>
    <name evidence="1" type="ORF">EDD18DRAFT_1161492</name>
</gene>
<dbReference type="EMBL" id="JAUEPU010000013">
    <property type="protein sequence ID" value="KAK0497286.1"/>
    <property type="molecule type" value="Genomic_DNA"/>
</dbReference>
<dbReference type="Proteomes" id="UP001175228">
    <property type="component" value="Unassembled WGS sequence"/>
</dbReference>
<organism evidence="1 2">
    <name type="scientific">Armillaria luteobubalina</name>
    <dbReference type="NCBI Taxonomy" id="153913"/>
    <lineage>
        <taxon>Eukaryota</taxon>
        <taxon>Fungi</taxon>
        <taxon>Dikarya</taxon>
        <taxon>Basidiomycota</taxon>
        <taxon>Agaricomycotina</taxon>
        <taxon>Agaricomycetes</taxon>
        <taxon>Agaricomycetidae</taxon>
        <taxon>Agaricales</taxon>
        <taxon>Marasmiineae</taxon>
        <taxon>Physalacriaceae</taxon>
        <taxon>Armillaria</taxon>
    </lineage>
</organism>
<sequence length="87" mass="10125">MLVSWPLSSFSYLLSSSGSKFLWCRMRNKRRLWLPMDLGTKLTPTEFMVRCFPRGDANWELEYPEDCLFPLMGTITDENRLLSNGLG</sequence>
<name>A0AA39Q8G5_9AGAR</name>
<protein>
    <submittedName>
        <fullName evidence="1">Uncharacterized protein</fullName>
    </submittedName>
</protein>
<evidence type="ECO:0000313" key="2">
    <source>
        <dbReference type="Proteomes" id="UP001175228"/>
    </source>
</evidence>